<evidence type="ECO:0000259" key="10">
    <source>
        <dbReference type="Pfam" id="PF23598"/>
    </source>
</evidence>
<dbReference type="Gene3D" id="1.20.5.4130">
    <property type="match status" value="1"/>
</dbReference>
<dbReference type="SUPFAM" id="SSF52540">
    <property type="entry name" value="P-loop containing nucleoside triphosphate hydrolases"/>
    <property type="match status" value="1"/>
</dbReference>
<dbReference type="Pfam" id="PF18052">
    <property type="entry name" value="Rx_N"/>
    <property type="match status" value="1"/>
</dbReference>
<evidence type="ECO:0000313" key="11">
    <source>
        <dbReference type="EMBL" id="PUZ45540.1"/>
    </source>
</evidence>
<dbReference type="Proteomes" id="UP000244336">
    <property type="component" value="Chromosome 8"/>
</dbReference>
<dbReference type="InterPro" id="IPR027417">
    <property type="entry name" value="P-loop_NTPase"/>
</dbReference>
<dbReference type="InterPro" id="IPR042197">
    <property type="entry name" value="Apaf_helical"/>
</dbReference>
<protein>
    <recommendedName>
        <fullName evidence="13">AAA+ ATPase domain-containing protein</fullName>
    </recommendedName>
</protein>
<sequence length="909" mass="103139">MEVAMGLLSRLILKVGDLLVGEYKLQKGVKGEIMFLHPELESMQGALEEIATAPPDQLDKQDRIWASEVRELCYDIEDSIDTFVVRCAGGAPAGTPDGMRGFIHRSLDLLTRLRIRRQVAADIRDIKRRVVEAGERRERYRIDVARPAAAVDPRLLAHYRKATELVGIDEARDEVISILMEGDDQVSNQHGKVVSIVGFGGLGKTTLANAVYEKLKENFDCWAFVSVSQTPDMRKIFKGLLYELGKNVNDETLDERQLIDQVRKFLQTKRYCIVIDDIWSVSIWDMIRCALPDGTGGYIIITTTRIFKVAEQVGGAYKMKPLCLDSSRKLLYGRIFSNDEIYKCHDEFLAEVSDRILKKCAGVPLAIVTIASLLANRGRNKMEWYEVCNSIGTGLEYGLDVENMRKILAYSYYDLPSHLRTCLLYLSVFPEDYAIEKFRLIWMWIAEGFVQHEVQGKGLYELGECYFNELINKSLIQPVYDRYDAVIESCRVHDMVLDLVRSISSEENFVTMLNNEHSTSQAKKVRRLLLRSNMVDHDTPCASMSMQQVRSVVAFSLASNLMLALGSFRVLRVLDLGNCYLPQDCDLKHLGNLFHLRYLGVGKTSCAQLPDDVGNLRYLQTLDLVGTRFGSLPSTVVQLRHLMCLRIDQHTIVPNGIGRLTSLEDLSTLYICDSTNITEELCHLTELRVLEIFLVAANDTLGRSLVMSLCKLQKMQSLTVWVSGGECNFDAWVAPRHLRSLQLQCCWFSRLPDWMAPSLLDLTIIQISVRELHQDDLKILGRLPALRHLYLMLDHENLKIPRRFVIGTSSFPCLVGCRLLGFLGAVMFQQGAMMMLTSLAFTFHAQEVREITSSDGRLNLGLENLVSLQHVLVYFRPRGASEMEVEEAKAALSHAFEIHPNQPYYDIWC</sequence>
<keyword evidence="12" id="KW-1185">Reference proteome</keyword>
<dbReference type="PRINTS" id="PR00364">
    <property type="entry name" value="DISEASERSIST"/>
</dbReference>
<feature type="domain" description="Disease resistance protein winged helix" evidence="9">
    <location>
        <begin position="428"/>
        <end position="500"/>
    </location>
</feature>
<dbReference type="CDD" id="cd14798">
    <property type="entry name" value="RX-CC_like"/>
    <property type="match status" value="1"/>
</dbReference>
<dbReference type="Gene3D" id="1.10.8.430">
    <property type="entry name" value="Helical domain of apoptotic protease-activating factors"/>
    <property type="match status" value="1"/>
</dbReference>
<gene>
    <name evidence="11" type="ORF">GQ55_8G232600</name>
</gene>
<dbReference type="FunFam" id="3.40.50.300:FF:001091">
    <property type="entry name" value="Probable disease resistance protein At1g61300"/>
    <property type="match status" value="1"/>
</dbReference>
<dbReference type="GO" id="GO:0002758">
    <property type="term" value="P:innate immune response-activating signaling pathway"/>
    <property type="evidence" value="ECO:0007669"/>
    <property type="project" value="UniProtKB-ARBA"/>
</dbReference>
<evidence type="ECO:0000256" key="4">
    <source>
        <dbReference type="ARBA" id="ARBA00022741"/>
    </source>
</evidence>
<dbReference type="Pfam" id="PF00931">
    <property type="entry name" value="NB-ARC"/>
    <property type="match status" value="1"/>
</dbReference>
<feature type="domain" description="NB-ARC" evidence="7">
    <location>
        <begin position="172"/>
        <end position="325"/>
    </location>
</feature>
<evidence type="ECO:0008006" key="13">
    <source>
        <dbReference type="Google" id="ProtNLM"/>
    </source>
</evidence>
<dbReference type="InterPro" id="IPR041118">
    <property type="entry name" value="Rx_N"/>
</dbReference>
<proteinExistence type="inferred from homology"/>
<dbReference type="AlphaFoldDB" id="A0A2T7CQC4"/>
<keyword evidence="2" id="KW-0433">Leucine-rich repeat</keyword>
<dbReference type="OrthoDB" id="624742at2759"/>
<evidence type="ECO:0000256" key="5">
    <source>
        <dbReference type="ARBA" id="ARBA00022821"/>
    </source>
</evidence>
<accession>A0A2T7CQC4</accession>
<evidence type="ECO:0000259" key="7">
    <source>
        <dbReference type="Pfam" id="PF00931"/>
    </source>
</evidence>
<dbReference type="Pfam" id="PF23598">
    <property type="entry name" value="LRR_14"/>
    <property type="match status" value="1"/>
</dbReference>
<organism evidence="11 12">
    <name type="scientific">Panicum hallii var. hallii</name>
    <dbReference type="NCBI Taxonomy" id="1504633"/>
    <lineage>
        <taxon>Eukaryota</taxon>
        <taxon>Viridiplantae</taxon>
        <taxon>Streptophyta</taxon>
        <taxon>Embryophyta</taxon>
        <taxon>Tracheophyta</taxon>
        <taxon>Spermatophyta</taxon>
        <taxon>Magnoliopsida</taxon>
        <taxon>Liliopsida</taxon>
        <taxon>Poales</taxon>
        <taxon>Poaceae</taxon>
        <taxon>PACMAD clade</taxon>
        <taxon>Panicoideae</taxon>
        <taxon>Panicodae</taxon>
        <taxon>Paniceae</taxon>
        <taxon>Panicinae</taxon>
        <taxon>Panicum</taxon>
        <taxon>Panicum sect. Panicum</taxon>
    </lineage>
</organism>
<keyword evidence="4" id="KW-0547">Nucleotide-binding</keyword>
<dbReference type="InterPro" id="IPR055414">
    <property type="entry name" value="LRR_R13L4/SHOC2-like"/>
</dbReference>
<dbReference type="InterPro" id="IPR036388">
    <property type="entry name" value="WH-like_DNA-bd_sf"/>
</dbReference>
<name>A0A2T7CQC4_9POAL</name>
<dbReference type="InterPro" id="IPR002182">
    <property type="entry name" value="NB-ARC"/>
</dbReference>
<feature type="domain" description="Disease resistance N-terminal" evidence="8">
    <location>
        <begin position="8"/>
        <end position="88"/>
    </location>
</feature>
<dbReference type="FunFam" id="1.10.10.10:FF:000322">
    <property type="entry name" value="Probable disease resistance protein At1g63360"/>
    <property type="match status" value="1"/>
</dbReference>
<dbReference type="InterPro" id="IPR058922">
    <property type="entry name" value="WHD_DRP"/>
</dbReference>
<dbReference type="GO" id="GO:0043531">
    <property type="term" value="F:ADP binding"/>
    <property type="evidence" value="ECO:0007669"/>
    <property type="project" value="InterPro"/>
</dbReference>
<dbReference type="InterPro" id="IPR032675">
    <property type="entry name" value="LRR_dom_sf"/>
</dbReference>
<evidence type="ECO:0000259" key="9">
    <source>
        <dbReference type="Pfam" id="PF23559"/>
    </source>
</evidence>
<evidence type="ECO:0000259" key="8">
    <source>
        <dbReference type="Pfam" id="PF18052"/>
    </source>
</evidence>
<dbReference type="Pfam" id="PF23559">
    <property type="entry name" value="WHD_DRP"/>
    <property type="match status" value="1"/>
</dbReference>
<keyword evidence="6" id="KW-0175">Coiled coil</keyword>
<evidence type="ECO:0000313" key="12">
    <source>
        <dbReference type="Proteomes" id="UP000244336"/>
    </source>
</evidence>
<dbReference type="Gramene" id="PUZ45540">
    <property type="protein sequence ID" value="PUZ45540"/>
    <property type="gene ID" value="GQ55_8G232600"/>
</dbReference>
<dbReference type="SUPFAM" id="SSF52058">
    <property type="entry name" value="L domain-like"/>
    <property type="match status" value="1"/>
</dbReference>
<dbReference type="EMBL" id="CM009756">
    <property type="protein sequence ID" value="PUZ45540.1"/>
    <property type="molecule type" value="Genomic_DNA"/>
</dbReference>
<dbReference type="InterPro" id="IPR044974">
    <property type="entry name" value="Disease_R_plants"/>
</dbReference>
<dbReference type="PANTHER" id="PTHR23155">
    <property type="entry name" value="DISEASE RESISTANCE PROTEIN RP"/>
    <property type="match status" value="1"/>
</dbReference>
<dbReference type="Gene3D" id="3.40.50.300">
    <property type="entry name" value="P-loop containing nucleotide triphosphate hydrolases"/>
    <property type="match status" value="1"/>
</dbReference>
<dbReference type="PANTHER" id="PTHR23155:SF1116">
    <property type="entry name" value="OS12G0273300 PROTEIN"/>
    <property type="match status" value="1"/>
</dbReference>
<feature type="domain" description="Disease resistance R13L4/SHOC-2-like LRR" evidence="10">
    <location>
        <begin position="548"/>
        <end position="904"/>
    </location>
</feature>
<reference evidence="11 12" key="1">
    <citation type="submission" date="2018-04" db="EMBL/GenBank/DDBJ databases">
        <title>WGS assembly of Panicum hallii var. hallii HAL2.</title>
        <authorList>
            <person name="Lovell J."/>
            <person name="Jenkins J."/>
            <person name="Lowry D."/>
            <person name="Mamidi S."/>
            <person name="Sreedasyam A."/>
            <person name="Weng X."/>
            <person name="Barry K."/>
            <person name="Bonette J."/>
            <person name="Campitelli B."/>
            <person name="Daum C."/>
            <person name="Gordon S."/>
            <person name="Gould B."/>
            <person name="Lipzen A."/>
            <person name="MacQueen A."/>
            <person name="Palacio-Mejia J."/>
            <person name="Plott C."/>
            <person name="Shakirov E."/>
            <person name="Shu S."/>
            <person name="Yoshinaga Y."/>
            <person name="Zane M."/>
            <person name="Rokhsar D."/>
            <person name="Grimwood J."/>
            <person name="Schmutz J."/>
            <person name="Juenger T."/>
        </authorList>
    </citation>
    <scope>NUCLEOTIDE SEQUENCE [LARGE SCALE GENOMIC DNA]</scope>
    <source>
        <strain evidence="12">cv. HAL2</strain>
    </source>
</reference>
<dbReference type="GO" id="GO:0042742">
    <property type="term" value="P:defense response to bacterium"/>
    <property type="evidence" value="ECO:0007669"/>
    <property type="project" value="UniProtKB-ARBA"/>
</dbReference>
<dbReference type="GO" id="GO:0009626">
    <property type="term" value="P:plant-type hypersensitive response"/>
    <property type="evidence" value="ECO:0007669"/>
    <property type="project" value="UniProtKB-ARBA"/>
</dbReference>
<dbReference type="Gene3D" id="3.80.10.10">
    <property type="entry name" value="Ribonuclease Inhibitor"/>
    <property type="match status" value="1"/>
</dbReference>
<keyword evidence="3" id="KW-0677">Repeat</keyword>
<dbReference type="InterPro" id="IPR038005">
    <property type="entry name" value="RX-like_CC"/>
</dbReference>
<evidence type="ECO:0000256" key="3">
    <source>
        <dbReference type="ARBA" id="ARBA00022737"/>
    </source>
</evidence>
<comment type="similarity">
    <text evidence="1">Belongs to the disease resistance NB-LRR family.</text>
</comment>
<dbReference type="Gene3D" id="1.10.10.10">
    <property type="entry name" value="Winged helix-like DNA-binding domain superfamily/Winged helix DNA-binding domain"/>
    <property type="match status" value="1"/>
</dbReference>
<evidence type="ECO:0000256" key="1">
    <source>
        <dbReference type="ARBA" id="ARBA00008894"/>
    </source>
</evidence>
<evidence type="ECO:0000256" key="2">
    <source>
        <dbReference type="ARBA" id="ARBA00022614"/>
    </source>
</evidence>
<keyword evidence="5" id="KW-0611">Plant defense</keyword>
<evidence type="ECO:0000256" key="6">
    <source>
        <dbReference type="ARBA" id="ARBA00023054"/>
    </source>
</evidence>